<organism evidence="4 5">
    <name type="scientific">Bacteroides luti</name>
    <dbReference type="NCBI Taxonomy" id="1297750"/>
    <lineage>
        <taxon>Bacteria</taxon>
        <taxon>Pseudomonadati</taxon>
        <taxon>Bacteroidota</taxon>
        <taxon>Bacteroidia</taxon>
        <taxon>Bacteroidales</taxon>
        <taxon>Bacteroidaceae</taxon>
        <taxon>Bacteroides</taxon>
    </lineage>
</organism>
<dbReference type="OrthoDB" id="834818at2"/>
<evidence type="ECO:0000259" key="3">
    <source>
        <dbReference type="Pfam" id="PF00534"/>
    </source>
</evidence>
<dbReference type="AlphaFoldDB" id="A0A1M5BGM7"/>
<evidence type="ECO:0000313" key="4">
    <source>
        <dbReference type="EMBL" id="SHF41619.1"/>
    </source>
</evidence>
<dbReference type="STRING" id="1297750.SAMN05444405_108107"/>
<evidence type="ECO:0000313" key="5">
    <source>
        <dbReference type="Proteomes" id="UP000184509"/>
    </source>
</evidence>
<name>A0A1M5BGM7_9BACE</name>
<accession>A0A1M5BGM7</accession>
<dbReference type="Pfam" id="PF00534">
    <property type="entry name" value="Glycos_transf_1"/>
    <property type="match status" value="1"/>
</dbReference>
<dbReference type="InterPro" id="IPR001296">
    <property type="entry name" value="Glyco_trans_1"/>
</dbReference>
<feature type="domain" description="Glycosyl transferase family 1" evidence="3">
    <location>
        <begin position="268"/>
        <end position="332"/>
    </location>
</feature>
<keyword evidence="2" id="KW-0472">Membrane</keyword>
<evidence type="ECO:0000256" key="2">
    <source>
        <dbReference type="SAM" id="Phobius"/>
    </source>
</evidence>
<dbReference type="RefSeq" id="WP_073401412.1">
    <property type="nucleotide sequence ID" value="NZ_FQTV01000008.1"/>
</dbReference>
<gene>
    <name evidence="4" type="ORF">SAMN05444405_108107</name>
</gene>
<evidence type="ECO:0000256" key="1">
    <source>
        <dbReference type="ARBA" id="ARBA00022679"/>
    </source>
</evidence>
<dbReference type="SUPFAM" id="SSF53756">
    <property type="entry name" value="UDP-Glycosyltransferase/glycogen phosphorylase"/>
    <property type="match status" value="1"/>
</dbReference>
<keyword evidence="2" id="KW-0812">Transmembrane</keyword>
<protein>
    <submittedName>
        <fullName evidence="4">Glycosyltransferase involved in cell wall bisynthesis</fullName>
    </submittedName>
</protein>
<keyword evidence="1 4" id="KW-0808">Transferase</keyword>
<dbReference type="PANTHER" id="PTHR46401">
    <property type="entry name" value="GLYCOSYLTRANSFERASE WBBK-RELATED"/>
    <property type="match status" value="1"/>
</dbReference>
<dbReference type="GO" id="GO:0016757">
    <property type="term" value="F:glycosyltransferase activity"/>
    <property type="evidence" value="ECO:0007669"/>
    <property type="project" value="InterPro"/>
</dbReference>
<reference evidence="4 5" key="1">
    <citation type="submission" date="2016-11" db="EMBL/GenBank/DDBJ databases">
        <authorList>
            <person name="Jaros S."/>
            <person name="Januszkiewicz K."/>
            <person name="Wedrychowicz H."/>
        </authorList>
    </citation>
    <scope>NUCLEOTIDE SEQUENCE [LARGE SCALE GENOMIC DNA]</scope>
    <source>
        <strain evidence="4 5">DSM 26991</strain>
    </source>
</reference>
<proteinExistence type="predicted"/>
<dbReference type="Gene3D" id="3.40.50.2000">
    <property type="entry name" value="Glycogen Phosphorylase B"/>
    <property type="match status" value="2"/>
</dbReference>
<feature type="transmembrane region" description="Helical" evidence="2">
    <location>
        <begin position="70"/>
        <end position="88"/>
    </location>
</feature>
<keyword evidence="2" id="KW-1133">Transmembrane helix</keyword>
<dbReference type="Proteomes" id="UP000184509">
    <property type="component" value="Unassembled WGS sequence"/>
</dbReference>
<sequence>MSEIKILDFNYGKEFEYEQYKSGPFPSHSLYGMIELEKKGYEVKHVSTSRKSGIKGIIDNTRLILNSKCNILFCSYIYIMPLLGIALLKKIGLYRKIKIIGVSHTSFHDDYSFINRLICKFVYQIFDRIFFHSLKNMEEGAATGILKSDKLKLLHWGIDLNYLDETICSSENKTDYFISTGREYRDFPILISAFSQTNLDLKIYTNKTNYENNYEFLSELKNKYPNIDIEFVTRNKETSIHLVNLTAQSFCVVIPLLKEASYYCVGHTSIVEALALGKPIIVSANNYHPIDVEKENVGIKVKSSDPSEWIKAITYLYEHKEEAKLMGENGKRLAREKYNIEICANEILNSINEVAY</sequence>
<keyword evidence="5" id="KW-1185">Reference proteome</keyword>
<dbReference type="GO" id="GO:0009103">
    <property type="term" value="P:lipopolysaccharide biosynthetic process"/>
    <property type="evidence" value="ECO:0007669"/>
    <property type="project" value="TreeGrafter"/>
</dbReference>
<dbReference type="PANTHER" id="PTHR46401:SF2">
    <property type="entry name" value="GLYCOSYLTRANSFERASE WBBK-RELATED"/>
    <property type="match status" value="1"/>
</dbReference>
<dbReference type="EMBL" id="FQTV01000008">
    <property type="protein sequence ID" value="SHF41619.1"/>
    <property type="molecule type" value="Genomic_DNA"/>
</dbReference>